<keyword evidence="2" id="KW-1185">Reference proteome</keyword>
<dbReference type="Proteomes" id="UP001153678">
    <property type="component" value="Unassembled WGS sequence"/>
</dbReference>
<dbReference type="AlphaFoldDB" id="A0A9W4WUB0"/>
<comment type="caution">
    <text evidence="1">The sequence shown here is derived from an EMBL/GenBank/DDBJ whole genome shotgun (WGS) entry which is preliminary data.</text>
</comment>
<name>A0A9W4WUB0_9GLOM</name>
<proteinExistence type="predicted"/>
<sequence>MHLDSYNEELRLAFEFQGSQYYHQQKIHDQKKHTLIKKGFLNSSSS</sequence>
<evidence type="ECO:0000313" key="2">
    <source>
        <dbReference type="Proteomes" id="UP001153678"/>
    </source>
</evidence>
<dbReference type="OrthoDB" id="428671at2759"/>
<dbReference type="EMBL" id="CAMKVN010002068">
    <property type="protein sequence ID" value="CAI2179418.1"/>
    <property type="molecule type" value="Genomic_DNA"/>
</dbReference>
<reference evidence="1" key="1">
    <citation type="submission" date="2022-08" db="EMBL/GenBank/DDBJ databases">
        <authorList>
            <person name="Kallberg Y."/>
            <person name="Tangrot J."/>
            <person name="Rosling A."/>
        </authorList>
    </citation>
    <scope>NUCLEOTIDE SEQUENCE</scope>
    <source>
        <strain evidence="1">Wild A</strain>
    </source>
</reference>
<organism evidence="1 2">
    <name type="scientific">Funneliformis geosporum</name>
    <dbReference type="NCBI Taxonomy" id="1117311"/>
    <lineage>
        <taxon>Eukaryota</taxon>
        <taxon>Fungi</taxon>
        <taxon>Fungi incertae sedis</taxon>
        <taxon>Mucoromycota</taxon>
        <taxon>Glomeromycotina</taxon>
        <taxon>Glomeromycetes</taxon>
        <taxon>Glomerales</taxon>
        <taxon>Glomeraceae</taxon>
        <taxon>Funneliformis</taxon>
    </lineage>
</organism>
<gene>
    <name evidence="1" type="ORF">FWILDA_LOCUS9080</name>
</gene>
<protein>
    <submittedName>
        <fullName evidence="1">18781_t:CDS:1</fullName>
    </submittedName>
</protein>
<evidence type="ECO:0000313" key="1">
    <source>
        <dbReference type="EMBL" id="CAI2179418.1"/>
    </source>
</evidence>
<accession>A0A9W4WUB0</accession>